<dbReference type="OrthoDB" id="343296at2759"/>
<dbReference type="AlphaFoldDB" id="A0A183FQH2"/>
<evidence type="ECO:0000313" key="3">
    <source>
        <dbReference type="Proteomes" id="UP000050761"/>
    </source>
</evidence>
<keyword evidence="1" id="KW-0472">Membrane</keyword>
<keyword evidence="3" id="KW-1185">Reference proteome</keyword>
<reference evidence="4" key="2">
    <citation type="submission" date="2019-09" db="UniProtKB">
        <authorList>
            <consortium name="WormBaseParasite"/>
        </authorList>
    </citation>
    <scope>IDENTIFICATION</scope>
</reference>
<accession>A0A183FQH2</accession>
<gene>
    <name evidence="2" type="ORF">HPBE_LOCUS9985</name>
</gene>
<keyword evidence="1" id="KW-0812">Transmembrane</keyword>
<accession>A0A3P7Y6B6</accession>
<feature type="transmembrane region" description="Helical" evidence="1">
    <location>
        <begin position="141"/>
        <end position="164"/>
    </location>
</feature>
<reference evidence="2 3" key="1">
    <citation type="submission" date="2018-11" db="EMBL/GenBank/DDBJ databases">
        <authorList>
            <consortium name="Pathogen Informatics"/>
        </authorList>
    </citation>
    <scope>NUCLEOTIDE SEQUENCE [LARGE SCALE GENOMIC DNA]</scope>
</reference>
<proteinExistence type="predicted"/>
<dbReference type="Proteomes" id="UP000050761">
    <property type="component" value="Unassembled WGS sequence"/>
</dbReference>
<dbReference type="WBParaSite" id="HPBE_0000998401-mRNA-1">
    <property type="protein sequence ID" value="HPBE_0000998401-mRNA-1"/>
    <property type="gene ID" value="HPBE_0000998401"/>
</dbReference>
<evidence type="ECO:0000313" key="2">
    <source>
        <dbReference type="EMBL" id="VDO83126.1"/>
    </source>
</evidence>
<sequence length="178" mass="20076">MERCSEASDMRVNDEMRYQYGTFTFLDGSKCEAASIFPHSSTLEAPTLIFEIVAKDLMSCSSSSSTQLSRKEVEAAFAMCNGERPDLLQLSDLKLVMRALGFDPRNAQIDQMTMRFREMQRAKVGGHQGIIIVNLYNNSEKYWWCLLVSITPMTSYVVFLACIIRPSTDASDASVREL</sequence>
<protein>
    <submittedName>
        <fullName evidence="4">Vesicle-fusing ATPase</fullName>
    </submittedName>
</protein>
<dbReference type="EMBL" id="UZAH01026613">
    <property type="protein sequence ID" value="VDO83126.1"/>
    <property type="molecule type" value="Genomic_DNA"/>
</dbReference>
<organism evidence="3 4">
    <name type="scientific">Heligmosomoides polygyrus</name>
    <name type="common">Parasitic roundworm</name>
    <dbReference type="NCBI Taxonomy" id="6339"/>
    <lineage>
        <taxon>Eukaryota</taxon>
        <taxon>Metazoa</taxon>
        <taxon>Ecdysozoa</taxon>
        <taxon>Nematoda</taxon>
        <taxon>Chromadorea</taxon>
        <taxon>Rhabditida</taxon>
        <taxon>Rhabditina</taxon>
        <taxon>Rhabditomorpha</taxon>
        <taxon>Strongyloidea</taxon>
        <taxon>Heligmosomidae</taxon>
        <taxon>Heligmosomoides</taxon>
    </lineage>
</organism>
<evidence type="ECO:0000256" key="1">
    <source>
        <dbReference type="SAM" id="Phobius"/>
    </source>
</evidence>
<evidence type="ECO:0000313" key="4">
    <source>
        <dbReference type="WBParaSite" id="HPBE_0000998401-mRNA-1"/>
    </source>
</evidence>
<name>A0A183FQH2_HELPZ</name>
<keyword evidence="1" id="KW-1133">Transmembrane helix</keyword>
<dbReference type="Gene3D" id="1.10.238.10">
    <property type="entry name" value="EF-hand"/>
    <property type="match status" value="1"/>
</dbReference>